<accession>A0A2T8HUQ6</accession>
<dbReference type="OrthoDB" id="7886429at2"/>
<dbReference type="Proteomes" id="UP000245911">
    <property type="component" value="Unassembled WGS sequence"/>
</dbReference>
<gene>
    <name evidence="2" type="ORF">DDE20_08950</name>
</gene>
<evidence type="ECO:0000313" key="3">
    <source>
        <dbReference type="Proteomes" id="UP000245911"/>
    </source>
</evidence>
<evidence type="ECO:0000256" key="1">
    <source>
        <dbReference type="SAM" id="SignalP"/>
    </source>
</evidence>
<dbReference type="RefSeq" id="WP_116558135.1">
    <property type="nucleotide sequence ID" value="NZ_QDKM01000003.1"/>
</dbReference>
<feature type="signal peptide" evidence="1">
    <location>
        <begin position="1"/>
        <end position="20"/>
    </location>
</feature>
<dbReference type="EMBL" id="QDKM01000003">
    <property type="protein sequence ID" value="PVH29138.1"/>
    <property type="molecule type" value="Genomic_DNA"/>
</dbReference>
<dbReference type="AlphaFoldDB" id="A0A2T8HUQ6"/>
<organism evidence="2 3">
    <name type="scientific">Pararhodobacter oceanensis</name>
    <dbReference type="NCBI Taxonomy" id="2172121"/>
    <lineage>
        <taxon>Bacteria</taxon>
        <taxon>Pseudomonadati</taxon>
        <taxon>Pseudomonadota</taxon>
        <taxon>Alphaproteobacteria</taxon>
        <taxon>Rhodobacterales</taxon>
        <taxon>Paracoccaceae</taxon>
        <taxon>Pararhodobacter</taxon>
    </lineage>
</organism>
<keyword evidence="1" id="KW-0732">Signal</keyword>
<reference evidence="2 3" key="1">
    <citation type="submission" date="2018-04" db="EMBL/GenBank/DDBJ databases">
        <title>Pararhodobacter oceanense sp. nov., isolated from marine intertidal sediment.</title>
        <authorList>
            <person name="Wang X.-L."/>
            <person name="Du Z.-J."/>
        </authorList>
    </citation>
    <scope>NUCLEOTIDE SEQUENCE [LARGE SCALE GENOMIC DNA]</scope>
    <source>
        <strain evidence="2 3">AM505</strain>
    </source>
</reference>
<proteinExistence type="predicted"/>
<comment type="caution">
    <text evidence="2">The sequence shown here is derived from an EMBL/GenBank/DDBJ whole genome shotgun (WGS) entry which is preliminary data.</text>
</comment>
<protein>
    <submittedName>
        <fullName evidence="2">Uncharacterized protein</fullName>
    </submittedName>
</protein>
<sequence length="75" mass="8289">MFKLTLSAAALALATFSAQATPVTEITLAESPSLLTAQRAAAEPQTEALDQVAYYCEWATVYDYYGNWVTVWQCY</sequence>
<name>A0A2T8HUQ6_9RHOB</name>
<keyword evidence="3" id="KW-1185">Reference proteome</keyword>
<feature type="chain" id="PRO_5015750958" evidence="1">
    <location>
        <begin position="21"/>
        <end position="75"/>
    </location>
</feature>
<evidence type="ECO:0000313" key="2">
    <source>
        <dbReference type="EMBL" id="PVH29138.1"/>
    </source>
</evidence>